<comment type="caution">
    <text evidence="5">The sequence shown here is derived from an EMBL/GenBank/DDBJ whole genome shotgun (WGS) entry which is preliminary data.</text>
</comment>
<accession>A0AAW7KMA0</accession>
<protein>
    <submittedName>
        <fullName evidence="5">MucBP domain-containing protein</fullName>
    </submittedName>
</protein>
<proteinExistence type="predicted"/>
<keyword evidence="3" id="KW-0812">Transmembrane</keyword>
<keyword evidence="1" id="KW-0677">Repeat</keyword>
<evidence type="ECO:0000256" key="2">
    <source>
        <dbReference type="SAM" id="MobiDB-lite"/>
    </source>
</evidence>
<sequence length="130" mass="14583">TKTDIVGKEYSTEQKTFDGYQFEKLTGNASGVFTESDQEIVYVYKKIDVLKEENKGQINKTSNTEFKEASKSNDKVKMDNASTGKKIDKSLPRTGFNNNLVLNTLGLALLVVSFVGFTVVFVIKRLKQDK</sequence>
<keyword evidence="3" id="KW-1133">Transmembrane helix</keyword>
<gene>
    <name evidence="5" type="ORF">P0E79_15230</name>
</gene>
<feature type="domain" description="MucBP" evidence="4">
    <location>
        <begin position="3"/>
        <end position="45"/>
    </location>
</feature>
<name>A0AAW7KMA0_ENTFL</name>
<organism evidence="5 6">
    <name type="scientific">Enterococcus faecalis</name>
    <name type="common">Streptococcus faecalis</name>
    <dbReference type="NCBI Taxonomy" id="1351"/>
    <lineage>
        <taxon>Bacteria</taxon>
        <taxon>Bacillati</taxon>
        <taxon>Bacillota</taxon>
        <taxon>Bacilli</taxon>
        <taxon>Lactobacillales</taxon>
        <taxon>Enterococcaceae</taxon>
        <taxon>Enterococcus</taxon>
    </lineage>
</organism>
<feature type="transmembrane region" description="Helical" evidence="3">
    <location>
        <begin position="100"/>
        <end position="123"/>
    </location>
</feature>
<dbReference type="Gene3D" id="3.10.20.320">
    <property type="entry name" value="Putative peptidoglycan bound protein (lpxtg motif)"/>
    <property type="match status" value="1"/>
</dbReference>
<dbReference type="Proteomes" id="UP001173174">
    <property type="component" value="Unassembled WGS sequence"/>
</dbReference>
<evidence type="ECO:0000313" key="6">
    <source>
        <dbReference type="Proteomes" id="UP001173174"/>
    </source>
</evidence>
<dbReference type="Pfam" id="PF06458">
    <property type="entry name" value="MucBP"/>
    <property type="match status" value="1"/>
</dbReference>
<feature type="region of interest" description="Disordered" evidence="2">
    <location>
        <begin position="61"/>
        <end position="81"/>
    </location>
</feature>
<evidence type="ECO:0000256" key="1">
    <source>
        <dbReference type="ARBA" id="ARBA00022737"/>
    </source>
</evidence>
<dbReference type="AlphaFoldDB" id="A0AAW7KMA0"/>
<reference evidence="5" key="2">
    <citation type="submission" date="2023-03" db="EMBL/GenBank/DDBJ databases">
        <authorList>
            <person name="Zajac M."/>
            <person name="Kwit R."/>
            <person name="Wasyl D."/>
        </authorList>
    </citation>
    <scope>NUCLEOTIDE SEQUENCE</scope>
    <source>
        <strain evidence="5">691B_2</strain>
    </source>
</reference>
<dbReference type="EMBL" id="JAREWH010000036">
    <property type="protein sequence ID" value="MDN3193821.1"/>
    <property type="molecule type" value="Genomic_DNA"/>
</dbReference>
<evidence type="ECO:0000256" key="3">
    <source>
        <dbReference type="SAM" id="Phobius"/>
    </source>
</evidence>
<dbReference type="RefSeq" id="WP_164984082.1">
    <property type="nucleotide sequence ID" value="NZ_JAREWH010000036.1"/>
</dbReference>
<dbReference type="InterPro" id="IPR009459">
    <property type="entry name" value="MucBP_dom"/>
</dbReference>
<evidence type="ECO:0000259" key="4">
    <source>
        <dbReference type="Pfam" id="PF06458"/>
    </source>
</evidence>
<feature type="compositionally biased region" description="Basic and acidic residues" evidence="2">
    <location>
        <begin position="65"/>
        <end position="78"/>
    </location>
</feature>
<keyword evidence="3" id="KW-0472">Membrane</keyword>
<evidence type="ECO:0000313" key="5">
    <source>
        <dbReference type="EMBL" id="MDN3193821.1"/>
    </source>
</evidence>
<reference evidence="5" key="1">
    <citation type="journal article" date="2023" name="Pathogens">
        <title>Prevalence of Enterococcus spp. and the Whole-Genome Characteristics of Enterococcus faecium and Enterococcus faecalis Strains Isolated from Free-Living Birds in Poland.</title>
        <authorList>
            <person name="Kwit R."/>
            <person name="Zajac M."/>
            <person name="Smialowska-Weglinska A."/>
            <person name="Skarzynska M."/>
            <person name="Bomba A."/>
            <person name="Lalak A."/>
            <person name="Skrzypiec E."/>
            <person name="Wojdat D."/>
            <person name="Koza W."/>
            <person name="Mikos-Wojewoda E."/>
            <person name="Pasim P."/>
            <person name="Skora M."/>
            <person name="Polak M."/>
            <person name="Wiacek J."/>
            <person name="Wasyl D."/>
        </authorList>
    </citation>
    <scope>NUCLEOTIDE SEQUENCE</scope>
    <source>
        <strain evidence="5">691B_2</strain>
    </source>
</reference>
<feature type="non-terminal residue" evidence="5">
    <location>
        <position position="1"/>
    </location>
</feature>